<dbReference type="OrthoDB" id="7069213at2"/>
<dbReference type="Proteomes" id="UP000182998">
    <property type="component" value="Unassembled WGS sequence"/>
</dbReference>
<dbReference type="KEGG" id="tmc:LMI_2595"/>
<dbReference type="EMBL" id="FMVN01000005">
    <property type="protein sequence ID" value="SCY25602.1"/>
    <property type="molecule type" value="Genomic_DNA"/>
</dbReference>
<protein>
    <submittedName>
        <fullName evidence="1">Uncharacterized protein</fullName>
    </submittedName>
</protein>
<dbReference type="Proteomes" id="UP000032414">
    <property type="component" value="Chromosome I"/>
</dbReference>
<organism evidence="1 3">
    <name type="scientific">Legionella micdadei</name>
    <name type="common">Tatlockia micdadei</name>
    <dbReference type="NCBI Taxonomy" id="451"/>
    <lineage>
        <taxon>Bacteria</taxon>
        <taxon>Pseudomonadati</taxon>
        <taxon>Pseudomonadota</taxon>
        <taxon>Gammaproteobacteria</taxon>
        <taxon>Legionellales</taxon>
        <taxon>Legionellaceae</taxon>
        <taxon>Legionella</taxon>
    </lineage>
</organism>
<name>A0A098GK23_LEGMI</name>
<dbReference type="HOGENOM" id="CLU_1884787_0_0_6"/>
<sequence>MGVRDLVARMKLAGSLVPASVFDEGTLEIQERQGDSPGSLNFSEKVEYKEFTYNCKGNQAGGDIFSNYLKYAELAGLEFLYEDVQFLQSKLREILNQYTKCWLDAMSHEEKSFRKQNKGRFAANTFIREIMEDDD</sequence>
<accession>A0A098GK23</accession>
<reference evidence="1" key="2">
    <citation type="submission" date="2014-09" db="EMBL/GenBank/DDBJ databases">
        <authorList>
            <person name="GOMEZ-VALERO Laura"/>
        </authorList>
    </citation>
    <scope>NUCLEOTIDE SEQUENCE</scope>
    <source>
        <strain evidence="1">ATCC33218</strain>
    </source>
</reference>
<dbReference type="RefSeq" id="WP_045100026.1">
    <property type="nucleotide sequence ID" value="NZ_CP020614.1"/>
</dbReference>
<evidence type="ECO:0000313" key="4">
    <source>
        <dbReference type="Proteomes" id="UP000182998"/>
    </source>
</evidence>
<reference evidence="3" key="1">
    <citation type="submission" date="2014-09" db="EMBL/GenBank/DDBJ databases">
        <authorList>
            <person name="Gomez-Valero L."/>
        </authorList>
    </citation>
    <scope>NUCLEOTIDE SEQUENCE [LARGE SCALE GENOMIC DNA]</scope>
    <source>
        <strain evidence="3">ATCC33218</strain>
    </source>
</reference>
<dbReference type="EMBL" id="LN614830">
    <property type="protein sequence ID" value="CEG61856.1"/>
    <property type="molecule type" value="Genomic_DNA"/>
</dbReference>
<evidence type="ECO:0000313" key="3">
    <source>
        <dbReference type="Proteomes" id="UP000032414"/>
    </source>
</evidence>
<gene>
    <name evidence="1" type="ORF">LMI_2595</name>
    <name evidence="2" type="ORF">SAMN02982997_01229</name>
</gene>
<keyword evidence="4" id="KW-1185">Reference proteome</keyword>
<dbReference type="PATRIC" id="fig|451.8.peg.2664"/>
<dbReference type="AlphaFoldDB" id="A0A098GK23"/>
<evidence type="ECO:0000313" key="2">
    <source>
        <dbReference type="EMBL" id="SCY25602.1"/>
    </source>
</evidence>
<evidence type="ECO:0000313" key="1">
    <source>
        <dbReference type="EMBL" id="CEG61856.1"/>
    </source>
</evidence>
<proteinExistence type="predicted"/>
<reference evidence="2 4" key="3">
    <citation type="submission" date="2016-10" db="EMBL/GenBank/DDBJ databases">
        <authorList>
            <person name="Varghese N."/>
            <person name="Submissions S."/>
        </authorList>
    </citation>
    <scope>NUCLEOTIDE SEQUENCE [LARGE SCALE GENOMIC DNA]</scope>
    <source>
        <strain evidence="2 4">ATCC 33218</strain>
    </source>
</reference>